<dbReference type="RefSeq" id="WP_161016404.1">
    <property type="nucleotide sequence ID" value="NZ_WWCK01000007.1"/>
</dbReference>
<evidence type="ECO:0000256" key="1">
    <source>
        <dbReference type="SAM" id="MobiDB-lite"/>
    </source>
</evidence>
<feature type="region of interest" description="Disordered" evidence="1">
    <location>
        <begin position="20"/>
        <end position="49"/>
    </location>
</feature>
<protein>
    <submittedName>
        <fullName evidence="3">Uncharacterized protein</fullName>
    </submittedName>
</protein>
<keyword evidence="2" id="KW-0732">Signal</keyword>
<feature type="compositionally biased region" description="Pro residues" evidence="1">
    <location>
        <begin position="29"/>
        <end position="38"/>
    </location>
</feature>
<comment type="caution">
    <text evidence="3">The sequence shown here is derived from an EMBL/GenBank/DDBJ whole genome shotgun (WGS) entry which is preliminary data.</text>
</comment>
<reference evidence="3 4" key="1">
    <citation type="submission" date="2019-12" db="EMBL/GenBank/DDBJ databases">
        <title>Novel species isolated from a subtropical stream in China.</title>
        <authorList>
            <person name="Lu H."/>
        </authorList>
    </citation>
    <scope>NUCLEOTIDE SEQUENCE [LARGE SCALE GENOMIC DNA]</scope>
    <source>
        <strain evidence="3 4">FT55W</strain>
    </source>
</reference>
<name>A0A7X4GVE9_9BURK</name>
<evidence type="ECO:0000313" key="3">
    <source>
        <dbReference type="EMBL" id="MYM69905.1"/>
    </source>
</evidence>
<gene>
    <name evidence="3" type="ORF">GTP45_24095</name>
</gene>
<organism evidence="3 4">
    <name type="scientific">Duganella rivi</name>
    <dbReference type="NCBI Taxonomy" id="2666083"/>
    <lineage>
        <taxon>Bacteria</taxon>
        <taxon>Pseudomonadati</taxon>
        <taxon>Pseudomonadota</taxon>
        <taxon>Betaproteobacteria</taxon>
        <taxon>Burkholderiales</taxon>
        <taxon>Oxalobacteraceae</taxon>
        <taxon>Telluria group</taxon>
        <taxon>Duganella</taxon>
    </lineage>
</organism>
<sequence>MKVFKHWMVGAALAGCTLSASAQNGSRPDGPPPGPPPEAVAACKGKAEGAKVEFKGRRDETVKGTCKKMGDVLAAWPEGGPPPPPPADRK</sequence>
<dbReference type="AlphaFoldDB" id="A0A7X4GVE9"/>
<keyword evidence="4" id="KW-1185">Reference proteome</keyword>
<evidence type="ECO:0000256" key="2">
    <source>
        <dbReference type="SAM" id="SignalP"/>
    </source>
</evidence>
<proteinExistence type="predicted"/>
<evidence type="ECO:0000313" key="4">
    <source>
        <dbReference type="Proteomes" id="UP000450012"/>
    </source>
</evidence>
<accession>A0A7X4GVE9</accession>
<dbReference type="PROSITE" id="PS51257">
    <property type="entry name" value="PROKAR_LIPOPROTEIN"/>
    <property type="match status" value="1"/>
</dbReference>
<dbReference type="EMBL" id="WWCK01000007">
    <property type="protein sequence ID" value="MYM69905.1"/>
    <property type="molecule type" value="Genomic_DNA"/>
</dbReference>
<dbReference type="Proteomes" id="UP000450012">
    <property type="component" value="Unassembled WGS sequence"/>
</dbReference>
<feature type="chain" id="PRO_5031535797" evidence="2">
    <location>
        <begin position="23"/>
        <end position="90"/>
    </location>
</feature>
<feature type="signal peptide" evidence="2">
    <location>
        <begin position="1"/>
        <end position="22"/>
    </location>
</feature>